<sequence length="148" mass="16169">MGWGEVDQVVPVAGKAGEDEMSGERKEMEDLVDELEGEGVHCSEGERRIVGKVTLFGLVIAAFLIWATALPLAFLTRQTVVLPSPLENIPVEISPSCLRAALSWSSRSKDEGPLLALQPHSRRIRPGRRDCDSPRVCHQTMVPLANGK</sequence>
<feature type="non-terminal residue" evidence="2">
    <location>
        <position position="148"/>
    </location>
</feature>
<protein>
    <submittedName>
        <fullName evidence="2">Uncharacterized protein</fullName>
    </submittedName>
</protein>
<keyword evidence="1" id="KW-0812">Transmembrane</keyword>
<dbReference type="EMBL" id="RBNI01008459">
    <property type="protein sequence ID" value="RUP44706.1"/>
    <property type="molecule type" value="Genomic_DNA"/>
</dbReference>
<evidence type="ECO:0000313" key="2">
    <source>
        <dbReference type="EMBL" id="RUP44706.1"/>
    </source>
</evidence>
<evidence type="ECO:0000313" key="3">
    <source>
        <dbReference type="Proteomes" id="UP000268093"/>
    </source>
</evidence>
<accession>A0A433D1K4</accession>
<proteinExistence type="predicted"/>
<gene>
    <name evidence="2" type="ORF">BC936DRAFT_149107</name>
</gene>
<comment type="caution">
    <text evidence="2">The sequence shown here is derived from an EMBL/GenBank/DDBJ whole genome shotgun (WGS) entry which is preliminary data.</text>
</comment>
<organism evidence="2 3">
    <name type="scientific">Jimgerdemannia flammicorona</name>
    <dbReference type="NCBI Taxonomy" id="994334"/>
    <lineage>
        <taxon>Eukaryota</taxon>
        <taxon>Fungi</taxon>
        <taxon>Fungi incertae sedis</taxon>
        <taxon>Mucoromycota</taxon>
        <taxon>Mucoromycotina</taxon>
        <taxon>Endogonomycetes</taxon>
        <taxon>Endogonales</taxon>
        <taxon>Endogonaceae</taxon>
        <taxon>Jimgerdemannia</taxon>
    </lineage>
</organism>
<evidence type="ECO:0000256" key="1">
    <source>
        <dbReference type="SAM" id="Phobius"/>
    </source>
</evidence>
<dbReference type="AlphaFoldDB" id="A0A433D1K4"/>
<keyword evidence="1" id="KW-1133">Transmembrane helix</keyword>
<keyword evidence="1" id="KW-0472">Membrane</keyword>
<feature type="transmembrane region" description="Helical" evidence="1">
    <location>
        <begin position="53"/>
        <end position="75"/>
    </location>
</feature>
<name>A0A433D1K4_9FUNG</name>
<keyword evidence="3" id="KW-1185">Reference proteome</keyword>
<dbReference type="Proteomes" id="UP000268093">
    <property type="component" value="Unassembled WGS sequence"/>
</dbReference>
<reference evidence="2 3" key="1">
    <citation type="journal article" date="2018" name="New Phytol.">
        <title>Phylogenomics of Endogonaceae and evolution of mycorrhizas within Mucoromycota.</title>
        <authorList>
            <person name="Chang Y."/>
            <person name="Desiro A."/>
            <person name="Na H."/>
            <person name="Sandor L."/>
            <person name="Lipzen A."/>
            <person name="Clum A."/>
            <person name="Barry K."/>
            <person name="Grigoriev I.V."/>
            <person name="Martin F.M."/>
            <person name="Stajich J.E."/>
            <person name="Smith M.E."/>
            <person name="Bonito G."/>
            <person name="Spatafora J.W."/>
        </authorList>
    </citation>
    <scope>NUCLEOTIDE SEQUENCE [LARGE SCALE GENOMIC DNA]</scope>
    <source>
        <strain evidence="2 3">GMNB39</strain>
    </source>
</reference>